<protein>
    <submittedName>
        <fullName evidence="2">Uncharacterized protein</fullName>
    </submittedName>
</protein>
<dbReference type="AlphaFoldDB" id="A0ABD3SM97"/>
<feature type="transmembrane region" description="Helical" evidence="1">
    <location>
        <begin position="6"/>
        <end position="26"/>
    </location>
</feature>
<name>A0ABD3SM97_9LAMI</name>
<evidence type="ECO:0000313" key="2">
    <source>
        <dbReference type="EMBL" id="KAL3825674.1"/>
    </source>
</evidence>
<evidence type="ECO:0000256" key="1">
    <source>
        <dbReference type="SAM" id="Phobius"/>
    </source>
</evidence>
<keyword evidence="1" id="KW-0472">Membrane</keyword>
<gene>
    <name evidence="2" type="ORF">ACJIZ3_021703</name>
</gene>
<accession>A0ABD3SM97</accession>
<comment type="caution">
    <text evidence="2">The sequence shown here is derived from an EMBL/GenBank/DDBJ whole genome shotgun (WGS) entry which is preliminary data.</text>
</comment>
<proteinExistence type="predicted"/>
<sequence length="115" mass="12953">MDDSLKTGFMAVFAVSGSVVFLAMQAHKRLLSNFMKKMEFEIKNSTGTLKNDMKKKVRFADDVVGSTAEKAYGKKHLSVAAGRNDINDENLEGLPENWQVMYKGILQCRNLRGQY</sequence>
<dbReference type="EMBL" id="JBJXBP010000006">
    <property type="protein sequence ID" value="KAL3825674.1"/>
    <property type="molecule type" value="Genomic_DNA"/>
</dbReference>
<keyword evidence="3" id="KW-1185">Reference proteome</keyword>
<dbReference type="PANTHER" id="PTHR33564">
    <property type="entry name" value="TRANSMEMBRANE PROTEIN"/>
    <property type="match status" value="1"/>
</dbReference>
<dbReference type="PANTHER" id="PTHR33564:SF8">
    <property type="entry name" value="TRANSMEMBRANE PROTEIN"/>
    <property type="match status" value="1"/>
</dbReference>
<keyword evidence="1" id="KW-1133">Transmembrane helix</keyword>
<dbReference type="Proteomes" id="UP001634393">
    <property type="component" value="Unassembled WGS sequence"/>
</dbReference>
<keyword evidence="1" id="KW-0812">Transmembrane</keyword>
<reference evidence="2 3" key="1">
    <citation type="submission" date="2024-12" db="EMBL/GenBank/DDBJ databases">
        <title>The unique morphological basis and parallel evolutionary history of personate flowers in Penstemon.</title>
        <authorList>
            <person name="Depatie T.H."/>
            <person name="Wessinger C.A."/>
        </authorList>
    </citation>
    <scope>NUCLEOTIDE SEQUENCE [LARGE SCALE GENOMIC DNA]</scope>
    <source>
        <strain evidence="2">WTNN_2</strain>
        <tissue evidence="2">Leaf</tissue>
    </source>
</reference>
<organism evidence="2 3">
    <name type="scientific">Penstemon smallii</name>
    <dbReference type="NCBI Taxonomy" id="265156"/>
    <lineage>
        <taxon>Eukaryota</taxon>
        <taxon>Viridiplantae</taxon>
        <taxon>Streptophyta</taxon>
        <taxon>Embryophyta</taxon>
        <taxon>Tracheophyta</taxon>
        <taxon>Spermatophyta</taxon>
        <taxon>Magnoliopsida</taxon>
        <taxon>eudicotyledons</taxon>
        <taxon>Gunneridae</taxon>
        <taxon>Pentapetalae</taxon>
        <taxon>asterids</taxon>
        <taxon>lamiids</taxon>
        <taxon>Lamiales</taxon>
        <taxon>Plantaginaceae</taxon>
        <taxon>Cheloneae</taxon>
        <taxon>Penstemon</taxon>
    </lineage>
</organism>
<evidence type="ECO:0000313" key="3">
    <source>
        <dbReference type="Proteomes" id="UP001634393"/>
    </source>
</evidence>